<dbReference type="EMBL" id="CCNE01000009">
    <property type="protein sequence ID" value="CDX52942.1"/>
    <property type="molecule type" value="Genomic_DNA"/>
</dbReference>
<organism evidence="1 2">
    <name type="scientific">Mesorhizobium plurifarium</name>
    <dbReference type="NCBI Taxonomy" id="69974"/>
    <lineage>
        <taxon>Bacteria</taxon>
        <taxon>Pseudomonadati</taxon>
        <taxon>Pseudomonadota</taxon>
        <taxon>Alphaproteobacteria</taxon>
        <taxon>Hyphomicrobiales</taxon>
        <taxon>Phyllobacteriaceae</taxon>
        <taxon>Mesorhizobium</taxon>
    </lineage>
</organism>
<dbReference type="Proteomes" id="UP000046122">
    <property type="component" value="Unassembled WGS sequence"/>
</dbReference>
<evidence type="ECO:0000313" key="2">
    <source>
        <dbReference type="Proteomes" id="UP000046122"/>
    </source>
</evidence>
<proteinExistence type="predicted"/>
<gene>
    <name evidence="1" type="ORF">MPL3365_170174</name>
</gene>
<accession>A0A090FZB5</accession>
<sequence length="110" mass="11663">MIAAKLDEAEEVGGDFVIARCGAPPLLELCEESLGAPAALIGNLVVAVLALAMAPRRDDRFTALVKDHIMQSIGIISAVGDHLARCDPFDQTAGRCHVVLLAWADLEADR</sequence>
<dbReference type="AlphaFoldDB" id="A0A090FZB5"/>
<protein>
    <submittedName>
        <fullName evidence="1">Uncharacterized protein</fullName>
    </submittedName>
</protein>
<reference evidence="1 2" key="1">
    <citation type="submission" date="2014-08" db="EMBL/GenBank/DDBJ databases">
        <authorList>
            <person name="Moulin Lionel"/>
        </authorList>
    </citation>
    <scope>NUCLEOTIDE SEQUENCE [LARGE SCALE GENOMIC DNA]</scope>
</reference>
<name>A0A090FZB5_MESPL</name>
<evidence type="ECO:0000313" key="1">
    <source>
        <dbReference type="EMBL" id="CDX52942.1"/>
    </source>
</evidence>